<dbReference type="Proteomes" id="UP000774326">
    <property type="component" value="Unassembled WGS sequence"/>
</dbReference>
<comment type="caution">
    <text evidence="1">The sequence shown here is derived from an EMBL/GenBank/DDBJ whole genome shotgun (WGS) entry which is preliminary data.</text>
</comment>
<organism evidence="1 2">
    <name type="scientific">Wickerhamomyces pijperi</name>
    <name type="common">Yeast</name>
    <name type="synonym">Pichia pijperi</name>
    <dbReference type="NCBI Taxonomy" id="599730"/>
    <lineage>
        <taxon>Eukaryota</taxon>
        <taxon>Fungi</taxon>
        <taxon>Dikarya</taxon>
        <taxon>Ascomycota</taxon>
        <taxon>Saccharomycotina</taxon>
        <taxon>Saccharomycetes</taxon>
        <taxon>Phaffomycetales</taxon>
        <taxon>Wickerhamomycetaceae</taxon>
        <taxon>Wickerhamomyces</taxon>
    </lineage>
</organism>
<keyword evidence="2" id="KW-1185">Reference proteome</keyword>
<proteinExistence type="predicted"/>
<evidence type="ECO:0000313" key="2">
    <source>
        <dbReference type="Proteomes" id="UP000774326"/>
    </source>
</evidence>
<name>A0A9P8Q6H3_WICPI</name>
<gene>
    <name evidence="1" type="ORF">WICPIJ_003995</name>
</gene>
<evidence type="ECO:0000313" key="1">
    <source>
        <dbReference type="EMBL" id="KAH3685058.1"/>
    </source>
</evidence>
<dbReference type="EMBL" id="JAEUBG010002190">
    <property type="protein sequence ID" value="KAH3685058.1"/>
    <property type="molecule type" value="Genomic_DNA"/>
</dbReference>
<dbReference type="AlphaFoldDB" id="A0A9P8Q6H3"/>
<protein>
    <submittedName>
        <fullName evidence="1">Uncharacterized protein</fullName>
    </submittedName>
</protein>
<accession>A0A9P8Q6H3</accession>
<sequence>MRNQLSVIVNALDSQFFVQSMLLQDLRQRIVQPSDTFLVPIGFVSQIIKELATFFDRTTFQFSVTLDSNSKSFDLLIFSNFLDLISLRDTFDLRFKRLLEFVVDLFNFGEIVSDHQIEIFSFGRTWITWCGGHIFVTLIGTSSGGSNRGTSTLGRLKTWMNVHILIVGKSIFTALSAGRLHSVVIIDVLVVDESQDPAITVGFTQVAVYELLRVAGGVVMVVVWHVLGI</sequence>
<reference evidence="1" key="2">
    <citation type="submission" date="2021-01" db="EMBL/GenBank/DDBJ databases">
        <authorList>
            <person name="Schikora-Tamarit M.A."/>
        </authorList>
    </citation>
    <scope>NUCLEOTIDE SEQUENCE</scope>
    <source>
        <strain evidence="1">CBS2887</strain>
    </source>
</reference>
<reference evidence="1" key="1">
    <citation type="journal article" date="2021" name="Open Biol.">
        <title>Shared evolutionary footprints suggest mitochondrial oxidative damage underlies multiple complex I losses in fungi.</title>
        <authorList>
            <person name="Schikora-Tamarit M.A."/>
            <person name="Marcet-Houben M."/>
            <person name="Nosek J."/>
            <person name="Gabaldon T."/>
        </authorList>
    </citation>
    <scope>NUCLEOTIDE SEQUENCE</scope>
    <source>
        <strain evidence="1">CBS2887</strain>
    </source>
</reference>